<keyword evidence="2" id="KW-1185">Reference proteome</keyword>
<dbReference type="RefSeq" id="WP_179634921.1">
    <property type="nucleotide sequence ID" value="NZ_JACCFH010000001.1"/>
</dbReference>
<evidence type="ECO:0000313" key="1">
    <source>
        <dbReference type="EMBL" id="NYG34246.1"/>
    </source>
</evidence>
<evidence type="ECO:0000313" key="2">
    <source>
        <dbReference type="Proteomes" id="UP000518288"/>
    </source>
</evidence>
<name>A0A7Y9R0V4_9BURK</name>
<protein>
    <recommendedName>
        <fullName evidence="3">Restriction endonuclease type IV Mrr domain-containing protein</fullName>
    </recommendedName>
</protein>
<comment type="caution">
    <text evidence="1">The sequence shown here is derived from an EMBL/GenBank/DDBJ whole genome shotgun (WGS) entry which is preliminary data.</text>
</comment>
<dbReference type="InterPro" id="IPR011335">
    <property type="entry name" value="Restrct_endonuc-II-like"/>
</dbReference>
<dbReference type="Proteomes" id="UP000518288">
    <property type="component" value="Unassembled WGS sequence"/>
</dbReference>
<evidence type="ECO:0008006" key="3">
    <source>
        <dbReference type="Google" id="ProtNLM"/>
    </source>
</evidence>
<sequence length="265" mass="31123">MYKEDIYEITPNNWEWFAQDVLFHLGFSIAVGPSEGVDDGSDMIAELDGKRYLVSCKHNYKTRKNVGVREECDIQDRVVQHDCTGFITFYSVGATSGLKRKLIALKDKASIDVIEIYLDNVMDIIPSMQGYILQKYFKRPQEMGRNLLSHTDFEYKPLFCMKCKLDILKKENVPRSLVGFYEDSEKIIHLIYGCKKCVNKYCNDPYWAEIGQIRYIEQMLSWREIVDEVVSRPEVKLSEDFYKYWAFLQEAILQIQVPQGWGRWL</sequence>
<gene>
    <name evidence="1" type="ORF">BDD16_003232</name>
</gene>
<organism evidence="1 2">
    <name type="scientific">Sphaerotilus montanus</name>
    <dbReference type="NCBI Taxonomy" id="522889"/>
    <lineage>
        <taxon>Bacteria</taxon>
        <taxon>Pseudomonadati</taxon>
        <taxon>Pseudomonadota</taxon>
        <taxon>Betaproteobacteria</taxon>
        <taxon>Burkholderiales</taxon>
        <taxon>Sphaerotilaceae</taxon>
        <taxon>Sphaerotilus</taxon>
    </lineage>
</organism>
<dbReference type="EMBL" id="JACCFH010000001">
    <property type="protein sequence ID" value="NYG34246.1"/>
    <property type="molecule type" value="Genomic_DNA"/>
</dbReference>
<dbReference type="SUPFAM" id="SSF52980">
    <property type="entry name" value="Restriction endonuclease-like"/>
    <property type="match status" value="1"/>
</dbReference>
<proteinExistence type="predicted"/>
<accession>A0A7Y9R0V4</accession>
<reference evidence="1 2" key="1">
    <citation type="submission" date="2020-07" db="EMBL/GenBank/DDBJ databases">
        <title>Genomic Encyclopedia of Archaeal and Bacterial Type Strains, Phase II (KMG-II): from individual species to whole genera.</title>
        <authorList>
            <person name="Goeker M."/>
        </authorList>
    </citation>
    <scope>NUCLEOTIDE SEQUENCE [LARGE SCALE GENOMIC DNA]</scope>
    <source>
        <strain evidence="1 2">DSM 21226</strain>
    </source>
</reference>
<dbReference type="AlphaFoldDB" id="A0A7Y9R0V4"/>